<organism evidence="1 2">
    <name type="scientific">Hirundo rustica rustica</name>
    <dbReference type="NCBI Taxonomy" id="333673"/>
    <lineage>
        <taxon>Eukaryota</taxon>
        <taxon>Metazoa</taxon>
        <taxon>Chordata</taxon>
        <taxon>Craniata</taxon>
        <taxon>Vertebrata</taxon>
        <taxon>Euteleostomi</taxon>
        <taxon>Archelosauria</taxon>
        <taxon>Archosauria</taxon>
        <taxon>Dinosauria</taxon>
        <taxon>Saurischia</taxon>
        <taxon>Theropoda</taxon>
        <taxon>Coelurosauria</taxon>
        <taxon>Aves</taxon>
        <taxon>Neognathae</taxon>
        <taxon>Neoaves</taxon>
        <taxon>Telluraves</taxon>
        <taxon>Australaves</taxon>
        <taxon>Passeriformes</taxon>
        <taxon>Sylvioidea</taxon>
        <taxon>Hirundinidae</taxon>
        <taxon>Hirundo</taxon>
    </lineage>
</organism>
<name>A0A3M0KEE3_HIRRU</name>
<accession>A0A3M0KEE3</accession>
<keyword evidence="2" id="KW-1185">Reference proteome</keyword>
<protein>
    <submittedName>
        <fullName evidence="1">Uncharacterized protein</fullName>
    </submittedName>
</protein>
<sequence length="139" mass="15579">MEKGIQDLKELAVLEVIYRDANSKQSPEDPDQGILYTRSTYTIHVAEVSMERVIIIRQPFGMSMKEEETLLQEQNLSPFLELTEGSQQLMVLEHEVSLIGNEWQNHPILIGPETLCTLGIDNSGVDISRTQKGIVGLLG</sequence>
<dbReference type="OrthoDB" id="10535445at2759"/>
<dbReference type="EMBL" id="QRBI01000123">
    <property type="protein sequence ID" value="RMC05547.1"/>
    <property type="molecule type" value="Genomic_DNA"/>
</dbReference>
<dbReference type="AlphaFoldDB" id="A0A3M0KEE3"/>
<comment type="caution">
    <text evidence="1">The sequence shown here is derived from an EMBL/GenBank/DDBJ whole genome shotgun (WGS) entry which is preliminary data.</text>
</comment>
<evidence type="ECO:0000313" key="2">
    <source>
        <dbReference type="Proteomes" id="UP000269221"/>
    </source>
</evidence>
<reference evidence="1 2" key="1">
    <citation type="submission" date="2018-07" db="EMBL/GenBank/DDBJ databases">
        <title>A high quality draft genome assembly of the barn swallow (H. rustica rustica).</title>
        <authorList>
            <person name="Formenti G."/>
            <person name="Chiara M."/>
            <person name="Poveda L."/>
            <person name="Francoijs K.-J."/>
            <person name="Bonisoli-Alquati A."/>
            <person name="Canova L."/>
            <person name="Gianfranceschi L."/>
            <person name="Horner D.S."/>
            <person name="Saino N."/>
        </authorList>
    </citation>
    <scope>NUCLEOTIDE SEQUENCE [LARGE SCALE GENOMIC DNA]</scope>
    <source>
        <strain evidence="1">Chelidonia</strain>
        <tissue evidence="1">Blood</tissue>
    </source>
</reference>
<dbReference type="Proteomes" id="UP000269221">
    <property type="component" value="Unassembled WGS sequence"/>
</dbReference>
<evidence type="ECO:0000313" key="1">
    <source>
        <dbReference type="EMBL" id="RMC05547.1"/>
    </source>
</evidence>
<gene>
    <name evidence="1" type="ORF">DUI87_18743</name>
</gene>
<proteinExistence type="predicted"/>